<dbReference type="PROSITE" id="PS51105">
    <property type="entry name" value="PTS_EIIC_TYPE_3"/>
    <property type="match status" value="1"/>
</dbReference>
<feature type="transmembrane region" description="Helical" evidence="9">
    <location>
        <begin position="52"/>
        <end position="75"/>
    </location>
</feature>
<evidence type="ECO:0000256" key="4">
    <source>
        <dbReference type="ARBA" id="ARBA00022597"/>
    </source>
</evidence>
<evidence type="ECO:0000313" key="11">
    <source>
        <dbReference type="EMBL" id="MBP1918018.1"/>
    </source>
</evidence>
<dbReference type="PIRSF" id="PIRSF006351">
    <property type="entry name" value="PTS_EIIC-Cellobiose"/>
    <property type="match status" value="1"/>
</dbReference>
<dbReference type="EMBL" id="JAGGKC010000002">
    <property type="protein sequence ID" value="MBP1918018.1"/>
    <property type="molecule type" value="Genomic_DNA"/>
</dbReference>
<keyword evidence="4 8" id="KW-0762">Sugar transport</keyword>
<keyword evidence="3 8" id="KW-1003">Cell membrane</keyword>
<feature type="transmembrane region" description="Helical" evidence="9">
    <location>
        <begin position="165"/>
        <end position="185"/>
    </location>
</feature>
<evidence type="ECO:0000256" key="5">
    <source>
        <dbReference type="ARBA" id="ARBA00022692"/>
    </source>
</evidence>
<dbReference type="InterPro" id="IPR051088">
    <property type="entry name" value="PTS_Sugar-EIIC/EIIB"/>
</dbReference>
<sequence length="421" mass="45208">MKISNNIYLKAITRGFSELLPVLIIGALFTLIGSFNIPAYQQFVTSTGLKTIFMLIPAVSTNMFAVYTSFAIARALADEKGYTKESVTVGILTLLVFLLMIPLVIMKNDSGASSLVLPTTYLGAPGLFSAMILGLVVPSIYGIFISRNIGIKMPESVPPMISRSFSAIVPAFCIGFLFAVVRFLFSITKYGDFNSFIYGLLKSPLMKLGASPMTFFVLIFLSSTLWFFGIHGGMVVGPFITILYAQSGLENLAAFAAGTALPNIISPSVWLTYASLGGVGGSIGLALCLAFVARSKRYRTLGKLSLPGVLCSINEPITFGLPYVLNTITLIPMILVPIATFGLSYALTVAGILPRLNGMAIPLGTPVIMSGFLSGGWKVALWQIVLVGVQFIIYLPFFKVLDAEALKAESVEMEEEAEVTV</sequence>
<accession>A0ABS4G0D6</accession>
<evidence type="ECO:0000256" key="8">
    <source>
        <dbReference type="PIRNR" id="PIRNR006351"/>
    </source>
</evidence>
<evidence type="ECO:0000256" key="3">
    <source>
        <dbReference type="ARBA" id="ARBA00022475"/>
    </source>
</evidence>
<comment type="function">
    <text evidence="8">The phosphoenolpyruvate-dependent sugar phosphotransferase system (PTS), a major carbohydrate active -transport system, catalyzes the phosphorylation of incoming sugar substrates concomitant with their translocation across the cell membrane.</text>
</comment>
<dbReference type="PANTHER" id="PTHR33989">
    <property type="match status" value="1"/>
</dbReference>
<feature type="transmembrane region" description="Helical" evidence="9">
    <location>
        <begin position="87"/>
        <end position="106"/>
    </location>
</feature>
<feature type="transmembrane region" description="Helical" evidence="9">
    <location>
        <begin position="20"/>
        <end position="40"/>
    </location>
</feature>
<comment type="subcellular location">
    <subcellularLocation>
        <location evidence="1">Cell membrane</location>
        <topology evidence="1">Multi-pass membrane protein</topology>
    </subcellularLocation>
</comment>
<evidence type="ECO:0000256" key="6">
    <source>
        <dbReference type="ARBA" id="ARBA00022989"/>
    </source>
</evidence>
<feature type="transmembrane region" description="Helical" evidence="9">
    <location>
        <begin position="126"/>
        <end position="144"/>
    </location>
</feature>
<dbReference type="InterPro" id="IPR004501">
    <property type="entry name" value="PTS_EIIC_3"/>
</dbReference>
<evidence type="ECO:0000256" key="9">
    <source>
        <dbReference type="SAM" id="Phobius"/>
    </source>
</evidence>
<gene>
    <name evidence="11" type="ORF">J2Z34_000489</name>
</gene>
<feature type="domain" description="PTS EIIC type-3" evidence="10">
    <location>
        <begin position="1"/>
        <end position="397"/>
    </location>
</feature>
<evidence type="ECO:0000256" key="7">
    <source>
        <dbReference type="ARBA" id="ARBA00023136"/>
    </source>
</evidence>
<keyword evidence="2 8" id="KW-0813">Transport</keyword>
<evidence type="ECO:0000313" key="12">
    <source>
        <dbReference type="Proteomes" id="UP001519271"/>
    </source>
</evidence>
<dbReference type="InterPro" id="IPR004796">
    <property type="entry name" value="PTS_IIC_cello"/>
</dbReference>
<reference evidence="11 12" key="1">
    <citation type="submission" date="2021-03" db="EMBL/GenBank/DDBJ databases">
        <title>Genomic Encyclopedia of Type Strains, Phase IV (KMG-IV): sequencing the most valuable type-strain genomes for metagenomic binning, comparative biology and taxonomic classification.</title>
        <authorList>
            <person name="Goeker M."/>
        </authorList>
    </citation>
    <scope>NUCLEOTIDE SEQUENCE [LARGE SCALE GENOMIC DNA]</scope>
    <source>
        <strain evidence="11 12">DSM 6139</strain>
    </source>
</reference>
<comment type="caution">
    <text evidence="11">The sequence shown here is derived from an EMBL/GenBank/DDBJ whole genome shotgun (WGS) entry which is preliminary data.</text>
</comment>
<organism evidence="11 12">
    <name type="scientific">Youngiibacter multivorans</name>
    <dbReference type="NCBI Taxonomy" id="937251"/>
    <lineage>
        <taxon>Bacteria</taxon>
        <taxon>Bacillati</taxon>
        <taxon>Bacillota</taxon>
        <taxon>Clostridia</taxon>
        <taxon>Eubacteriales</taxon>
        <taxon>Clostridiaceae</taxon>
        <taxon>Youngiibacter</taxon>
    </lineage>
</organism>
<dbReference type="Proteomes" id="UP001519271">
    <property type="component" value="Unassembled WGS sequence"/>
</dbReference>
<protein>
    <recommendedName>
        <fullName evidence="8">Permease IIC component</fullName>
    </recommendedName>
</protein>
<keyword evidence="7 8" id="KW-0472">Membrane</keyword>
<dbReference type="InterPro" id="IPR003352">
    <property type="entry name" value="PTS_EIIC"/>
</dbReference>
<dbReference type="PANTHER" id="PTHR33989:SF4">
    <property type="entry name" value="PTS SYSTEM N,N'-DIACETYLCHITOBIOSE-SPECIFIC EIIC COMPONENT"/>
    <property type="match status" value="1"/>
</dbReference>
<keyword evidence="6 9" id="KW-1133">Transmembrane helix</keyword>
<feature type="transmembrane region" description="Helical" evidence="9">
    <location>
        <begin position="205"/>
        <end position="228"/>
    </location>
</feature>
<keyword evidence="5 9" id="KW-0812">Transmembrane</keyword>
<feature type="transmembrane region" description="Helical" evidence="9">
    <location>
        <begin position="235"/>
        <end position="258"/>
    </location>
</feature>
<proteinExistence type="predicted"/>
<feature type="transmembrane region" description="Helical" evidence="9">
    <location>
        <begin position="330"/>
        <end position="349"/>
    </location>
</feature>
<feature type="transmembrane region" description="Helical" evidence="9">
    <location>
        <begin position="270"/>
        <end position="292"/>
    </location>
</feature>
<evidence type="ECO:0000259" key="10">
    <source>
        <dbReference type="PROSITE" id="PS51105"/>
    </source>
</evidence>
<name>A0ABS4G0D6_9CLOT</name>
<evidence type="ECO:0000256" key="2">
    <source>
        <dbReference type="ARBA" id="ARBA00022448"/>
    </source>
</evidence>
<evidence type="ECO:0000256" key="1">
    <source>
        <dbReference type="ARBA" id="ARBA00004651"/>
    </source>
</evidence>
<keyword evidence="12" id="KW-1185">Reference proteome</keyword>
<feature type="transmembrane region" description="Helical" evidence="9">
    <location>
        <begin position="379"/>
        <end position="397"/>
    </location>
</feature>
<dbReference type="Pfam" id="PF02378">
    <property type="entry name" value="PTS_EIIC"/>
    <property type="match status" value="1"/>
</dbReference>
<dbReference type="NCBIfam" id="TIGR00410">
    <property type="entry name" value="lacE"/>
    <property type="match status" value="1"/>
</dbReference>